<feature type="region of interest" description="Disordered" evidence="1">
    <location>
        <begin position="1"/>
        <end position="62"/>
    </location>
</feature>
<evidence type="ECO:0000313" key="3">
    <source>
        <dbReference type="Proteomes" id="UP000037210"/>
    </source>
</evidence>
<dbReference type="AlphaFoldDB" id="A0A0M0BST4"/>
<dbReference type="EMBL" id="LFWZ01000005">
    <property type="protein sequence ID" value="KON31430.1"/>
    <property type="molecule type" value="Genomic_DNA"/>
</dbReference>
<comment type="caution">
    <text evidence="2">The sequence shown here is derived from an EMBL/GenBank/DDBJ whole genome shotgun (WGS) entry which is preliminary data.</text>
</comment>
<protein>
    <submittedName>
        <fullName evidence="2">Uncharacterized protein</fullName>
    </submittedName>
</protein>
<evidence type="ECO:0000313" key="2">
    <source>
        <dbReference type="EMBL" id="KON31430.1"/>
    </source>
</evidence>
<sequence length="62" mass="6565">MSSSGCCTAPWSSSRSTRTTSPCWSSRARPGPTRRRSRGARPAPTTSPSPRWGAPRGSCSPT</sequence>
<evidence type="ECO:0000256" key="1">
    <source>
        <dbReference type="SAM" id="MobiDB-lite"/>
    </source>
</evidence>
<dbReference type="Proteomes" id="UP000037210">
    <property type="component" value="Unassembled WGS sequence"/>
</dbReference>
<feature type="compositionally biased region" description="Low complexity" evidence="1">
    <location>
        <begin position="10"/>
        <end position="31"/>
    </location>
</feature>
<accession>A0A0M0BST4</accession>
<reference evidence="2 3" key="1">
    <citation type="submission" date="2015-06" db="EMBL/GenBank/DDBJ databases">
        <title>New insights into the roles of widespread benthic archaea in carbon and nitrogen cycling.</title>
        <authorList>
            <person name="Lazar C.S."/>
            <person name="Baker B.J."/>
            <person name="Seitz K.W."/>
            <person name="Hyde A.S."/>
            <person name="Dick G.J."/>
            <person name="Hinrichs K.-U."/>
            <person name="Teske A.P."/>
        </authorList>
    </citation>
    <scope>NUCLEOTIDE SEQUENCE [LARGE SCALE GENOMIC DNA]</scope>
    <source>
        <strain evidence="2">DG-45</strain>
    </source>
</reference>
<organism evidence="2 3">
    <name type="scientific">miscellaneous Crenarchaeota group-15 archaeon DG-45</name>
    <dbReference type="NCBI Taxonomy" id="1685127"/>
    <lineage>
        <taxon>Archaea</taxon>
        <taxon>Candidatus Bathyarchaeota</taxon>
        <taxon>MCG-15</taxon>
    </lineage>
</organism>
<name>A0A0M0BST4_9ARCH</name>
<gene>
    <name evidence="2" type="ORF">AC482_00840</name>
</gene>
<proteinExistence type="predicted"/>